<evidence type="ECO:0000256" key="4">
    <source>
        <dbReference type="ARBA" id="ARBA00022679"/>
    </source>
</evidence>
<gene>
    <name evidence="7" type="ORF">HNQ88_000523</name>
</gene>
<dbReference type="SUPFAM" id="SSF53335">
    <property type="entry name" value="S-adenosyl-L-methionine-dependent methyltransferases"/>
    <property type="match status" value="1"/>
</dbReference>
<dbReference type="EC" id="2.1.1.132" evidence="7"/>
<dbReference type="GO" id="GO:0008276">
    <property type="term" value="F:protein methyltransferase activity"/>
    <property type="evidence" value="ECO:0007669"/>
    <property type="project" value="InterPro"/>
</dbReference>
<dbReference type="NCBIfam" id="TIGR02469">
    <property type="entry name" value="CbiT"/>
    <property type="match status" value="1"/>
</dbReference>
<evidence type="ECO:0000256" key="1">
    <source>
        <dbReference type="ARBA" id="ARBA00004953"/>
    </source>
</evidence>
<accession>A0AAE3XJI6</accession>
<protein>
    <submittedName>
        <fullName evidence="7">Precorrin-6Y C5,15-methyltransferase (Decarboxylating)</fullName>
        <ecNumber evidence="7">2.1.1.132</ecNumber>
    </submittedName>
</protein>
<keyword evidence="2" id="KW-0169">Cobalamin biosynthesis</keyword>
<dbReference type="NCBIfam" id="TIGR02467">
    <property type="entry name" value="CbiE"/>
    <property type="match status" value="1"/>
</dbReference>
<dbReference type="Pfam" id="PF00590">
    <property type="entry name" value="TP_methylase"/>
    <property type="match status" value="1"/>
</dbReference>
<evidence type="ECO:0000256" key="5">
    <source>
        <dbReference type="ARBA" id="ARBA00022691"/>
    </source>
</evidence>
<dbReference type="InterPro" id="IPR014008">
    <property type="entry name" value="Cbl_synth_MTase_CbiT"/>
</dbReference>
<keyword evidence="3 7" id="KW-0489">Methyltransferase</keyword>
<proteinExistence type="predicted"/>
<dbReference type="RefSeq" id="WP_309937014.1">
    <property type="nucleotide sequence ID" value="NZ_AP025305.1"/>
</dbReference>
<dbReference type="InterPro" id="IPR029063">
    <property type="entry name" value="SAM-dependent_MTases_sf"/>
</dbReference>
<name>A0AAE3XJI6_9BACT</name>
<dbReference type="InterPro" id="IPR035996">
    <property type="entry name" value="4pyrrol_Methylase_sf"/>
</dbReference>
<dbReference type="InterPro" id="IPR012818">
    <property type="entry name" value="CbiE"/>
</dbReference>
<dbReference type="Proteomes" id="UP001185092">
    <property type="component" value="Unassembled WGS sequence"/>
</dbReference>
<dbReference type="InterPro" id="IPR050714">
    <property type="entry name" value="Cobalamin_biosynth_MTase"/>
</dbReference>
<dbReference type="PANTHER" id="PTHR43182">
    <property type="entry name" value="COBALT-PRECORRIN-6B C(15)-METHYLTRANSFERASE (DECARBOXYLATING)"/>
    <property type="match status" value="1"/>
</dbReference>
<sequence>MKEAHQHIDFFLIGIGDAKPSHFSAEVLGVIDSAKYFSGGKRHFELVKDLLPDGFQWINIEGSMQRLADQYQSLNSQLVVFASGDPYFYGFGNTLKRLLPEAKHHSFPYFNSLQILCHRHAINYNELVSVTVHGRTWKALDTVFIEGKRLIGVLTDQHKSPQAIAQRMLQYGFDQYQMLVGQNLGSDSEITGIYSLDEAQNQKFSTLNCVLLIAEKEQAYRLGIPDEEFALLDNRAKMITKMPIRLATIQALELHQAETFWDIGFCTGSVAIEAKRLFPRINVLAIERREKCEGIIQENAERFSTPGIEILMGDFFELDLKAYPIPDGVFIGGHGGRLEEMIRILFEINPNIKLVCNAVQDSTFETFLRVSEELKMSIQTLQMQTDDNNPIRIMSAKKLTNKENYC</sequence>
<evidence type="ECO:0000313" key="8">
    <source>
        <dbReference type="Proteomes" id="UP001185092"/>
    </source>
</evidence>
<keyword evidence="5" id="KW-0949">S-adenosyl-L-methionine</keyword>
<feature type="domain" description="Tetrapyrrole methylase" evidence="6">
    <location>
        <begin position="10"/>
        <end position="198"/>
    </location>
</feature>
<evidence type="ECO:0000259" key="6">
    <source>
        <dbReference type="Pfam" id="PF00590"/>
    </source>
</evidence>
<dbReference type="InterPro" id="IPR006365">
    <property type="entry name" value="Cbl_synth_CobL"/>
</dbReference>
<organism evidence="7 8">
    <name type="scientific">Aureibacter tunicatorum</name>
    <dbReference type="NCBI Taxonomy" id="866807"/>
    <lineage>
        <taxon>Bacteria</taxon>
        <taxon>Pseudomonadati</taxon>
        <taxon>Bacteroidota</taxon>
        <taxon>Cytophagia</taxon>
        <taxon>Cytophagales</taxon>
        <taxon>Persicobacteraceae</taxon>
        <taxon>Aureibacter</taxon>
    </lineage>
</organism>
<dbReference type="SUPFAM" id="SSF53790">
    <property type="entry name" value="Tetrapyrrole methylase"/>
    <property type="match status" value="1"/>
</dbReference>
<dbReference type="GO" id="GO:0046025">
    <property type="term" value="F:precorrin-6Y C5,15-methyltransferase (decarboxylating) activity"/>
    <property type="evidence" value="ECO:0007669"/>
    <property type="project" value="UniProtKB-EC"/>
</dbReference>
<dbReference type="CDD" id="cd02440">
    <property type="entry name" value="AdoMet_MTases"/>
    <property type="match status" value="1"/>
</dbReference>
<comment type="pathway">
    <text evidence="1">Cofactor biosynthesis; adenosylcobalamin biosynthesis.</text>
</comment>
<dbReference type="GO" id="GO:0032259">
    <property type="term" value="P:methylation"/>
    <property type="evidence" value="ECO:0007669"/>
    <property type="project" value="UniProtKB-KW"/>
</dbReference>
<dbReference type="Gene3D" id="3.40.1010.10">
    <property type="entry name" value="Cobalt-precorrin-4 Transmethylase, Domain 1"/>
    <property type="match status" value="1"/>
</dbReference>
<dbReference type="CDD" id="cd11644">
    <property type="entry name" value="Precorrin-6Y-MT"/>
    <property type="match status" value="1"/>
</dbReference>
<evidence type="ECO:0000313" key="7">
    <source>
        <dbReference type="EMBL" id="MDR6237547.1"/>
    </source>
</evidence>
<evidence type="ECO:0000256" key="2">
    <source>
        <dbReference type="ARBA" id="ARBA00022573"/>
    </source>
</evidence>
<keyword evidence="4 7" id="KW-0808">Transferase</keyword>
<evidence type="ECO:0000256" key="3">
    <source>
        <dbReference type="ARBA" id="ARBA00022603"/>
    </source>
</evidence>
<dbReference type="EMBL" id="JAVDQD010000001">
    <property type="protein sequence ID" value="MDR6237547.1"/>
    <property type="molecule type" value="Genomic_DNA"/>
</dbReference>
<dbReference type="PIRSF" id="PIRSF036428">
    <property type="entry name" value="CobL"/>
    <property type="match status" value="1"/>
</dbReference>
<comment type="caution">
    <text evidence="7">The sequence shown here is derived from an EMBL/GenBank/DDBJ whole genome shotgun (WGS) entry which is preliminary data.</text>
</comment>
<dbReference type="AlphaFoldDB" id="A0AAE3XJI6"/>
<reference evidence="7" key="1">
    <citation type="submission" date="2023-07" db="EMBL/GenBank/DDBJ databases">
        <title>Genomic Encyclopedia of Type Strains, Phase IV (KMG-IV): sequencing the most valuable type-strain genomes for metagenomic binning, comparative biology and taxonomic classification.</title>
        <authorList>
            <person name="Goeker M."/>
        </authorList>
    </citation>
    <scope>NUCLEOTIDE SEQUENCE</scope>
    <source>
        <strain evidence="7">DSM 26174</strain>
    </source>
</reference>
<keyword evidence="8" id="KW-1185">Reference proteome</keyword>
<dbReference type="PANTHER" id="PTHR43182:SF1">
    <property type="entry name" value="COBALT-PRECORRIN-7 C(5)-METHYLTRANSFERASE"/>
    <property type="match status" value="1"/>
</dbReference>
<dbReference type="Gene3D" id="3.40.50.150">
    <property type="entry name" value="Vaccinia Virus protein VP39"/>
    <property type="match status" value="1"/>
</dbReference>
<dbReference type="InterPro" id="IPR014777">
    <property type="entry name" value="4pyrrole_Mease_sub1"/>
</dbReference>
<dbReference type="InterPro" id="IPR000878">
    <property type="entry name" value="4pyrrol_Mease"/>
</dbReference>
<dbReference type="GO" id="GO:0009236">
    <property type="term" value="P:cobalamin biosynthetic process"/>
    <property type="evidence" value="ECO:0007669"/>
    <property type="project" value="UniProtKB-KW"/>
</dbReference>